<feature type="compositionally biased region" description="Polar residues" evidence="1">
    <location>
        <begin position="324"/>
        <end position="334"/>
    </location>
</feature>
<evidence type="ECO:0000256" key="1">
    <source>
        <dbReference type="SAM" id="MobiDB-lite"/>
    </source>
</evidence>
<dbReference type="Proteomes" id="UP001530315">
    <property type="component" value="Unassembled WGS sequence"/>
</dbReference>
<accession>A0ABD3NAR3</accession>
<feature type="compositionally biased region" description="Basic residues" evidence="1">
    <location>
        <begin position="161"/>
        <end position="170"/>
    </location>
</feature>
<feature type="compositionally biased region" description="Acidic residues" evidence="1">
    <location>
        <begin position="56"/>
        <end position="82"/>
    </location>
</feature>
<sequence>MFPNPRYDPSSRRRRHRHGPTARNSHYLTHIATVAVVAYGAYRLGSWAWRAVLHDDDDDDDDDDTGKEGGDVDDDGGGGDDGDLLHDWANCDNLLPSSRAAARRAVGRDIIEEEGSHSLGPPFTNYIGEVVVGGMGDVDALGAADGEAEFESPACGDNGHTIRRSRRSRVRWSGSGDQKDRSHRPSPPQDYQHHHQSKGKNYQKNIAGESNGRVCHENDGGGDGGGGIVKKGMKKAATMASTAIGGAVTAGISAGIHAYNQNFTMSINGRERYLRMGRCRLESSRAMMDFLPTLRGAIARETDVSRETAELRRLRARKKEISEMKQQSIGNEMNSEPDHQITPQGENDSDEDAILEKELCLWKSIMNKSITRLITTAYAHTAIFLTLNVQVNLLGGRLLREEQEEKEAMTGLQQSTSSSSSATAADRYRSSHQTVLSKTYHHLFAKGIPTMAEIVGEEVQHVLQNCDVLDDDVTLQDVSTWLQCVRDGIERGQRRDGTSALVRFVIPPQELGGDNRIDHDADSHDELARYILDETYDLLESPTFASAEHQCLDSTFDRLRTKVLGTLFVTKDRIPIVNIVTFMQKTAVSTFHKPPSHRDEMKNWEGVLGLLEEPLPSVPNDYISKLERLEAVQDLSNICF</sequence>
<dbReference type="PANTHER" id="PTHR28080:SF1">
    <property type="entry name" value="PEROXISOMAL BIOGENESIS FACTOR 3"/>
    <property type="match status" value="1"/>
</dbReference>
<keyword evidence="3" id="KW-1185">Reference proteome</keyword>
<dbReference type="PANTHER" id="PTHR28080">
    <property type="entry name" value="PEROXISOMAL BIOGENESIS FACTOR 3"/>
    <property type="match status" value="1"/>
</dbReference>
<name>A0ABD3NAR3_9STRA</name>
<gene>
    <name evidence="2" type="ORF">ACHAW5_000474</name>
</gene>
<dbReference type="InterPro" id="IPR006966">
    <property type="entry name" value="Peroxin-3"/>
</dbReference>
<reference evidence="2 3" key="1">
    <citation type="submission" date="2024-10" db="EMBL/GenBank/DDBJ databases">
        <title>Updated reference genomes for cyclostephanoid diatoms.</title>
        <authorList>
            <person name="Roberts W.R."/>
            <person name="Alverson A.J."/>
        </authorList>
    </citation>
    <scope>NUCLEOTIDE SEQUENCE [LARGE SCALE GENOMIC DNA]</scope>
    <source>
        <strain evidence="2 3">AJA276-08</strain>
    </source>
</reference>
<proteinExistence type="predicted"/>
<comment type="caution">
    <text evidence="2">The sequence shown here is derived from an EMBL/GenBank/DDBJ whole genome shotgun (WGS) entry which is preliminary data.</text>
</comment>
<evidence type="ECO:0000313" key="3">
    <source>
        <dbReference type="Proteomes" id="UP001530315"/>
    </source>
</evidence>
<feature type="region of interest" description="Disordered" evidence="1">
    <location>
        <begin position="404"/>
        <end position="428"/>
    </location>
</feature>
<protein>
    <submittedName>
        <fullName evidence="2">Uncharacterized protein</fullName>
    </submittedName>
</protein>
<organism evidence="2 3">
    <name type="scientific">Stephanodiscus triporus</name>
    <dbReference type="NCBI Taxonomy" id="2934178"/>
    <lineage>
        <taxon>Eukaryota</taxon>
        <taxon>Sar</taxon>
        <taxon>Stramenopiles</taxon>
        <taxon>Ochrophyta</taxon>
        <taxon>Bacillariophyta</taxon>
        <taxon>Coscinodiscophyceae</taxon>
        <taxon>Thalassiosirophycidae</taxon>
        <taxon>Stephanodiscales</taxon>
        <taxon>Stephanodiscaceae</taxon>
        <taxon>Stephanodiscus</taxon>
    </lineage>
</organism>
<dbReference type="EMBL" id="JALLAZ020001555">
    <property type="protein sequence ID" value="KAL3773057.1"/>
    <property type="molecule type" value="Genomic_DNA"/>
</dbReference>
<feature type="region of interest" description="Disordered" evidence="1">
    <location>
        <begin position="322"/>
        <end position="349"/>
    </location>
</feature>
<dbReference type="Pfam" id="PF04882">
    <property type="entry name" value="Peroxin-3"/>
    <property type="match status" value="1"/>
</dbReference>
<evidence type="ECO:0000313" key="2">
    <source>
        <dbReference type="EMBL" id="KAL3773057.1"/>
    </source>
</evidence>
<feature type="region of interest" description="Disordered" evidence="1">
    <location>
        <begin position="56"/>
        <end position="83"/>
    </location>
</feature>
<feature type="region of interest" description="Disordered" evidence="1">
    <location>
        <begin position="149"/>
        <end position="204"/>
    </location>
</feature>
<dbReference type="AlphaFoldDB" id="A0ABD3NAR3"/>
<feature type="compositionally biased region" description="Low complexity" evidence="1">
    <location>
        <begin position="415"/>
        <end position="425"/>
    </location>
</feature>
<feature type="region of interest" description="Disordered" evidence="1">
    <location>
        <begin position="1"/>
        <end position="24"/>
    </location>
</feature>